<reference evidence="3" key="1">
    <citation type="journal article" date="2019" name="Int. J. Syst. Evol. Microbiol.">
        <title>The Global Catalogue of Microorganisms (GCM) 10K type strain sequencing project: providing services to taxonomists for standard genome sequencing and annotation.</title>
        <authorList>
            <consortium name="The Broad Institute Genomics Platform"/>
            <consortium name="The Broad Institute Genome Sequencing Center for Infectious Disease"/>
            <person name="Wu L."/>
            <person name="Ma J."/>
        </authorList>
    </citation>
    <scope>NUCLEOTIDE SEQUENCE [LARGE SCALE GENOMIC DNA]</scope>
    <source>
        <strain evidence="3">CGMCC 1.15180</strain>
    </source>
</reference>
<keyword evidence="3" id="KW-1185">Reference proteome</keyword>
<gene>
    <name evidence="2" type="ORF">ACFP4F_23570</name>
</gene>
<keyword evidence="1" id="KW-0472">Membrane</keyword>
<comment type="caution">
    <text evidence="2">The sequence shown here is derived from an EMBL/GenBank/DDBJ whole genome shotgun (WGS) entry which is preliminary data.</text>
</comment>
<keyword evidence="1" id="KW-1133">Transmembrane helix</keyword>
<feature type="transmembrane region" description="Helical" evidence="1">
    <location>
        <begin position="91"/>
        <end position="111"/>
    </location>
</feature>
<name>A0ABW1MP99_9ACTN</name>
<evidence type="ECO:0000256" key="1">
    <source>
        <dbReference type="SAM" id="Phobius"/>
    </source>
</evidence>
<keyword evidence="1" id="KW-0812">Transmembrane</keyword>
<proteinExistence type="predicted"/>
<evidence type="ECO:0000313" key="2">
    <source>
        <dbReference type="EMBL" id="MFC6065503.1"/>
    </source>
</evidence>
<dbReference type="Proteomes" id="UP001596139">
    <property type="component" value="Unassembled WGS sequence"/>
</dbReference>
<dbReference type="RefSeq" id="WP_157848921.1">
    <property type="nucleotide sequence ID" value="NZ_JBHSPX010000007.1"/>
</dbReference>
<evidence type="ECO:0000313" key="3">
    <source>
        <dbReference type="Proteomes" id="UP001596139"/>
    </source>
</evidence>
<protein>
    <recommendedName>
        <fullName evidence="4">Zinc-finger domain-containing protein</fullName>
    </recommendedName>
</protein>
<evidence type="ECO:0008006" key="4">
    <source>
        <dbReference type="Google" id="ProtNLM"/>
    </source>
</evidence>
<accession>A0ABW1MP99</accession>
<organism evidence="2 3">
    <name type="scientific">Streptomyces ochraceiscleroticus</name>
    <dbReference type="NCBI Taxonomy" id="47761"/>
    <lineage>
        <taxon>Bacteria</taxon>
        <taxon>Bacillati</taxon>
        <taxon>Actinomycetota</taxon>
        <taxon>Actinomycetes</taxon>
        <taxon>Kitasatosporales</taxon>
        <taxon>Streptomycetaceae</taxon>
        <taxon>Streptomyces</taxon>
    </lineage>
</organism>
<dbReference type="EMBL" id="JBHSPX010000007">
    <property type="protein sequence ID" value="MFC6065503.1"/>
    <property type="molecule type" value="Genomic_DNA"/>
</dbReference>
<sequence length="223" mass="23204">MAGPMSALCQAVRSQATELLLLGRPLPAALTRHLAGCEECAAECEGVRRVVRTFERAEGAPARLPAPGLLPLPSAVPAPAPRPRPRRARRVALLAAAAVLAVLAVLVPVAVHDRDSGPVDVVTVAREGLMIPHPWGTEVPVSLSGLTPGRTYRMMTADADGHRMPAGSLTAPGPGARTRMMTAMARDAIKSLLVEDQDGRLVADLPVRPLRSPGPTADGTATG</sequence>